<accession>A0A3A9WAL8</accession>
<dbReference type="Proteomes" id="UP000268652">
    <property type="component" value="Unassembled WGS sequence"/>
</dbReference>
<evidence type="ECO:0000313" key="3">
    <source>
        <dbReference type="EMBL" id="RKN20307.1"/>
    </source>
</evidence>
<name>A0A3A9WAL8_9ACTN</name>
<evidence type="ECO:0000313" key="4">
    <source>
        <dbReference type="Proteomes" id="UP000268652"/>
    </source>
</evidence>
<keyword evidence="1" id="KW-0812">Transmembrane</keyword>
<keyword evidence="1" id="KW-1133">Transmembrane helix</keyword>
<dbReference type="EMBL" id="RBDY01000014">
    <property type="protein sequence ID" value="RKN20307.1"/>
    <property type="molecule type" value="Genomic_DNA"/>
</dbReference>
<dbReference type="Proteomes" id="UP000275024">
    <property type="component" value="Unassembled WGS sequence"/>
</dbReference>
<comment type="caution">
    <text evidence="2">The sequence shown here is derived from an EMBL/GenBank/DDBJ whole genome shotgun (WGS) entry which is preliminary data.</text>
</comment>
<proteinExistence type="predicted"/>
<keyword evidence="1" id="KW-0472">Membrane</keyword>
<dbReference type="EMBL" id="RBDX01000020">
    <property type="protein sequence ID" value="RKN06434.1"/>
    <property type="molecule type" value="Genomic_DNA"/>
</dbReference>
<sequence length="211" mass="22393">MSWIRGPPACRRCVMADGTELEGYLADLADLAESGRRHAEPLAAERIRARGERRLRRRRAALASGGAVLAVALAVGGVSLTRAAQGPEPTAVDPTPTASLFVPPTPAPGEEYASELGYVYGAALTGDTVRVTVEQVRAEGGNVAPVGVVHTLTLPRRTLVEARQLTEGSPADVELGELVDQLSGGPRWVFAIDYDSEGRVHSLREAYWLSG</sequence>
<keyword evidence="4" id="KW-1185">Reference proteome</keyword>
<organism evidence="2 5">
    <name type="scientific">Streptomyces radicis</name>
    <dbReference type="NCBI Taxonomy" id="1750517"/>
    <lineage>
        <taxon>Bacteria</taxon>
        <taxon>Bacillati</taxon>
        <taxon>Actinomycetota</taxon>
        <taxon>Actinomycetes</taxon>
        <taxon>Kitasatosporales</taxon>
        <taxon>Streptomycetaceae</taxon>
        <taxon>Streptomyces</taxon>
    </lineage>
</organism>
<feature type="transmembrane region" description="Helical" evidence="1">
    <location>
        <begin position="60"/>
        <end position="80"/>
    </location>
</feature>
<reference evidence="4 5" key="1">
    <citation type="submission" date="2018-09" db="EMBL/GenBank/DDBJ databases">
        <title>Streptomyces sp. nov. DS1-2, an endophytic actinomycete isolated from roots of Dendrobium scabrilingue.</title>
        <authorList>
            <person name="Kuncharoen N."/>
            <person name="Kudo T."/>
            <person name="Ohkuma M."/>
            <person name="Yuki M."/>
            <person name="Tanasupawat S."/>
        </authorList>
    </citation>
    <scope>NUCLEOTIDE SEQUENCE [LARGE SCALE GENOMIC DNA]</scope>
    <source>
        <strain evidence="2 5">AZ1-7</strain>
        <strain evidence="3 4">DS1-2</strain>
    </source>
</reference>
<dbReference type="OrthoDB" id="4333717at2"/>
<gene>
    <name evidence="3" type="ORF">D7318_19365</name>
    <name evidence="2" type="ORF">D7319_21795</name>
</gene>
<dbReference type="AlphaFoldDB" id="A0A3A9WAL8"/>
<evidence type="ECO:0000256" key="1">
    <source>
        <dbReference type="SAM" id="Phobius"/>
    </source>
</evidence>
<evidence type="ECO:0000313" key="5">
    <source>
        <dbReference type="Proteomes" id="UP000275024"/>
    </source>
</evidence>
<evidence type="ECO:0000313" key="2">
    <source>
        <dbReference type="EMBL" id="RKN06434.1"/>
    </source>
</evidence>
<protein>
    <submittedName>
        <fullName evidence="2">Uncharacterized protein</fullName>
    </submittedName>
</protein>